<gene>
    <name evidence="1" type="ORF">DL237_02455</name>
</gene>
<dbReference type="AlphaFoldDB" id="A0A399J4K1"/>
<dbReference type="InterPro" id="IPR051490">
    <property type="entry name" value="THEM6_lcsJ_thioesterase"/>
</dbReference>
<dbReference type="EMBL" id="QWJJ01000002">
    <property type="protein sequence ID" value="RII40201.1"/>
    <property type="molecule type" value="Genomic_DNA"/>
</dbReference>
<organism evidence="1 2">
    <name type="scientific">Pseudooceanicola sediminis</name>
    <dbReference type="NCBI Taxonomy" id="2211117"/>
    <lineage>
        <taxon>Bacteria</taxon>
        <taxon>Pseudomonadati</taxon>
        <taxon>Pseudomonadota</taxon>
        <taxon>Alphaproteobacteria</taxon>
        <taxon>Rhodobacterales</taxon>
        <taxon>Paracoccaceae</taxon>
        <taxon>Pseudooceanicola</taxon>
    </lineage>
</organism>
<dbReference type="CDD" id="cd00586">
    <property type="entry name" value="4HBT"/>
    <property type="match status" value="1"/>
</dbReference>
<dbReference type="SUPFAM" id="SSF54637">
    <property type="entry name" value="Thioesterase/thiol ester dehydrase-isomerase"/>
    <property type="match status" value="1"/>
</dbReference>
<evidence type="ECO:0000313" key="2">
    <source>
        <dbReference type="Proteomes" id="UP000265848"/>
    </source>
</evidence>
<comment type="caution">
    <text evidence="1">The sequence shown here is derived from an EMBL/GenBank/DDBJ whole genome shotgun (WGS) entry which is preliminary data.</text>
</comment>
<dbReference type="OrthoDB" id="3727779at2"/>
<dbReference type="InterPro" id="IPR029069">
    <property type="entry name" value="HotDog_dom_sf"/>
</dbReference>
<dbReference type="Pfam" id="PF13279">
    <property type="entry name" value="4HBT_2"/>
    <property type="match status" value="1"/>
</dbReference>
<keyword evidence="2" id="KW-1185">Reference proteome</keyword>
<evidence type="ECO:0000313" key="1">
    <source>
        <dbReference type="EMBL" id="RII40201.1"/>
    </source>
</evidence>
<dbReference type="Proteomes" id="UP000265848">
    <property type="component" value="Unassembled WGS sequence"/>
</dbReference>
<dbReference type="PANTHER" id="PTHR12475:SF4">
    <property type="entry name" value="PROTEIN THEM6"/>
    <property type="match status" value="1"/>
</dbReference>
<reference evidence="1 2" key="1">
    <citation type="submission" date="2018-08" db="EMBL/GenBank/DDBJ databases">
        <title>Pseudooceanicola sediminis CY03 in the family Rhodobacteracea.</title>
        <authorList>
            <person name="Zhang Y.-J."/>
        </authorList>
    </citation>
    <scope>NUCLEOTIDE SEQUENCE [LARGE SCALE GENOMIC DNA]</scope>
    <source>
        <strain evidence="1 2">CY03</strain>
    </source>
</reference>
<sequence>MYPYLRFAMEMLRVRKAGPLAIHETHVSFHRIWPGDIDPWMELNNGRTLTLYDLGRIPFAVRCGFNRVLREKGWGLTVAGSVVRYRKRLTLFTKIEMQTRLMGWDSKFIYIEQSMWTEDGTCANHGVIRTGIIRDRKLVPTDEVIAALGGTGTTITLPGWARAMFDAEDARDWPPARSA</sequence>
<accession>A0A399J4K1</accession>
<dbReference type="RefSeq" id="WP_119397440.1">
    <property type="nucleotide sequence ID" value="NZ_QWJJ01000002.1"/>
</dbReference>
<dbReference type="Gene3D" id="3.10.129.10">
    <property type="entry name" value="Hotdog Thioesterase"/>
    <property type="match status" value="1"/>
</dbReference>
<protein>
    <submittedName>
        <fullName evidence="1">Acyl-CoA thioesterase</fullName>
    </submittedName>
</protein>
<dbReference type="PANTHER" id="PTHR12475">
    <property type="match status" value="1"/>
</dbReference>
<proteinExistence type="predicted"/>
<name>A0A399J4K1_9RHOB</name>